<organism evidence="3 4">
    <name type="scientific">Hydra vulgaris</name>
    <name type="common">Hydra</name>
    <name type="synonym">Hydra attenuata</name>
    <dbReference type="NCBI Taxonomy" id="6087"/>
    <lineage>
        <taxon>Eukaryota</taxon>
        <taxon>Metazoa</taxon>
        <taxon>Cnidaria</taxon>
        <taxon>Hydrozoa</taxon>
        <taxon>Hydroidolina</taxon>
        <taxon>Anthoathecata</taxon>
        <taxon>Aplanulata</taxon>
        <taxon>Hydridae</taxon>
        <taxon>Hydra</taxon>
    </lineage>
</organism>
<name>A0ABM4CKK5_HYDVU</name>
<evidence type="ECO:0000313" key="4">
    <source>
        <dbReference type="RefSeq" id="XP_065662306.1"/>
    </source>
</evidence>
<evidence type="ECO:0000256" key="2">
    <source>
        <dbReference type="SAM" id="MobiDB-lite"/>
    </source>
</evidence>
<dbReference type="RefSeq" id="XP_065662306.1">
    <property type="nucleotide sequence ID" value="XM_065806234.1"/>
</dbReference>
<dbReference type="GeneID" id="101237799"/>
<feature type="compositionally biased region" description="Basic and acidic residues" evidence="2">
    <location>
        <begin position="1216"/>
        <end position="1225"/>
    </location>
</feature>
<protein>
    <recommendedName>
        <fullName evidence="5">Aftiphilin</fullName>
    </recommendedName>
</protein>
<sequence length="2378" mass="271672">MESKGNLFGYGSSIYPPIFENEPPPLDEEIPINDDWCNFDSNLATSHKNIEEFYDWTSNKYDNEFDDKIVICDNAMPMKIKAEKDFIKNDWCDFSLPVAKNHESIEGFSNQKFDKECDGKTFLCDDSIPIKQFSFEDNEKVECVGTSMLDKKSFDLNQVNTLNNLNSTLFAGSANNFQSEKEGPVLKSGASSSHHDNKELYSQSCYKKVTSEYNDVFNTKNSLNDIIKTISLAKISPNEKEELLESNFIDKDFMFTALHEKKSVSDIEDSCSHGYTECNNSNNLNSTEEFQNCPDSHSVSLLDKLDEHLCNSELTKNNNKSLEENLKCCNNTHVSTVNDDLPIVTTSSVATVNIITLDICNKELTTSGVIIPDTTTNDDALKYHILNLPAESSEKIQGGLRVSNQISEFCEFGKFDPSNLNAFQSKETDFFSTENLQKSKESVISDKLEKNVSAMIQPELAEFHDFGNFDTSNLDAFQSKDISFPSSENLQKSKESVMPDQLEKNMSTKIQPEFHDFGNFDANNIDTFQSKEINFPSSENIQKSKERVIPHQLEENVSTMMQPKFAELCDFETFDTSNIDAFQSKEIDLPGSESLQKSKENMSDQLEKNVSTMMQPEFAEFSDFGNFDANKIDTFQSKEIDFSGSESLHKPKKSIIPDQLEENFSTIMQPEFAEFCDFETSDTSNIDAFQSKEIDLSGSESLQRSKENIMSDQLEKNVSTMTQPEFLEFSDFANFDAIDTFQSKEIGLSDSENLHKLEESIIPDQLENNFSTMMQPEFAEFGNFGNFDSTQFFDSSALKIEQNLKESIVIPKLEKQDSMMVKSEYSNFSGFENSVSIAKINTLDKPFFQPMLDVNDEKYKINKTDKYIIFEFGKQNEKVAALYSRASKVLLECFPAIEITSKRLYDLYCHLNNSFLPENELNLWSELQLSGEDAGRWLVQYHLSEHFKKQILSFNISFQPNSDEKVKKFFEKSVSPSSSIGSFDILIPEQVCLPASKNTLLAKSQEKKSFNENISLSKSILENVSGPPSETTSLDLDFFVSNSTAISGELNRTVSPVLDLSNLDLSDKMKIIDFNSEKADKEYSREISKINFDDDKNIFSFKSFKEPGDKTTVGSNFSSPFNSFSSPFNRKNVTNEDFSQQIGFEEKKDSLSANFDIENDSKKIFLIEQFVPSKEMENDFKSPDFCYENQKNFDTECFAKNTVKLSSNGGAFENNKLSDEIRNDPGTESQFSGFESSQPSSKDFSDSTEVEKSCLNSKKIELNNYKTFNETKDIDSKACNDTGNNIFQTFSEAKSIGNQSFTDEIDFKAINDAINIGHDAYQENKNVDFQTFTGTTKIDLHAFNDANNLDFKAFYDTEKIDFKAFSETSDIDFQTFNNTKSIGFQTFADTKKINFQEFNEANNLEFKAFNYTENVDSKACNETSDIHFQTFNNTKSIDFQTFADTKKINFQEFNEANNLEFKAFNYTENVDSKACNETSDIHFQIFNNTKSIDFQTFADTKKINFQAFNDINNLEFKAFNNTENIDFKAFNDPKDTDFQTWNNFKSIGSQSFDDNKKINFQTFNDANYLEFKAFNNTENIDSMAFNETNDFDFQNINNAKSIDFQTFADTKKINFQAFNDTNNLEFKAFNNTKNIDFKAFNDANDIGSQSFDDNKKINFQTFNDTNNLDFKTFNSAFNNAENKAFNDTNDFQTLNNIKSLQTFNDQSSKSKNITNTVNFNASSDASNIDFLSYCDDSCSEKLNHVFPTQNINQNFLSSVQSYNTIKKFDTNIDTEMTPKVLPVSFTGLSLCHSTKMDEEHLNKPLFSTLDWTDHSSKSSDSQNLFFDLSKSKISNNAEDLNKRFMSKVNVSKAPCTVAVCETLSNAFYPNSSFMHENSSQYLPNLTGCSNPIFSVSSQANRLSSVTVSSTENNFADKYTVLKSLDENKSFSDFSFENIKKDENIKEPNIVFSKESNMFFEEQMCQTVVQPGLSLSTQNTSAVLSSVDLQENIEVKNVEFGDFVESKMIVSTSSNDTFNYNYLQSMPDYQLSQKQFQSISQKQPYTFNTHPNDAQFILPQVHQNQLHQNHHILPNKDDQFKCFISNNQENQLNQLSTLNIQQSAFLQHSATHNAQHPPAPKTNYFVSQNTQHSALQNTQHSVLQNTQHSAPHNTQHFTPQNTQHYASQRINNGQYIQDFSQFRLQQNQFQHYDRLQNQNSLDGFHFQQQISTSNTQTFTSNTQTFATQINNQYPQSFPQFQSNQIQFQYLGSLAKQDNQYQHHDNFNQNYYFQNFDKSHNQNNQCIERLPNQNLFQNTEGIQNQFFQNSDVLHNQKSMYSVNQNIQQPRKSAKTFPSSNDPFSAFSMENSAKQLSLPAANKITLKNEKVKLKDMPSLKK</sequence>
<evidence type="ECO:0000256" key="1">
    <source>
        <dbReference type="SAM" id="Coils"/>
    </source>
</evidence>
<feature type="region of interest" description="Disordered" evidence="2">
    <location>
        <begin position="1214"/>
        <end position="1248"/>
    </location>
</feature>
<proteinExistence type="predicted"/>
<accession>A0ABM4CKK5</accession>
<evidence type="ECO:0008006" key="5">
    <source>
        <dbReference type="Google" id="ProtNLM"/>
    </source>
</evidence>
<keyword evidence="1" id="KW-0175">Coiled coil</keyword>
<feature type="compositionally biased region" description="Polar residues" evidence="2">
    <location>
        <begin position="1226"/>
        <end position="1235"/>
    </location>
</feature>
<keyword evidence="3" id="KW-1185">Reference proteome</keyword>
<evidence type="ECO:0000313" key="3">
    <source>
        <dbReference type="Proteomes" id="UP001652625"/>
    </source>
</evidence>
<feature type="coiled-coil region" evidence="1">
    <location>
        <begin position="305"/>
        <end position="332"/>
    </location>
</feature>
<gene>
    <name evidence="4" type="primary">LOC101237799</name>
</gene>
<reference evidence="4" key="1">
    <citation type="submission" date="2025-08" db="UniProtKB">
        <authorList>
            <consortium name="RefSeq"/>
        </authorList>
    </citation>
    <scope>IDENTIFICATION</scope>
</reference>
<dbReference type="Proteomes" id="UP001652625">
    <property type="component" value="Chromosome 09"/>
</dbReference>